<evidence type="ECO:0000313" key="1">
    <source>
        <dbReference type="Proteomes" id="UP000095286"/>
    </source>
</evidence>
<dbReference type="WBParaSite" id="RSKR_0000860100.1">
    <property type="protein sequence ID" value="RSKR_0000860100.1"/>
    <property type="gene ID" value="RSKR_0000860100"/>
</dbReference>
<protein>
    <submittedName>
        <fullName evidence="2">Sulfhydryl oxidase</fullName>
    </submittedName>
</protein>
<accession>A0AC35U774</accession>
<proteinExistence type="predicted"/>
<evidence type="ECO:0000313" key="2">
    <source>
        <dbReference type="WBParaSite" id="RSKR_0000860100.1"/>
    </source>
</evidence>
<name>A0AC35U774_9BILA</name>
<dbReference type="Proteomes" id="UP000095286">
    <property type="component" value="Unplaced"/>
</dbReference>
<organism evidence="1 2">
    <name type="scientific">Rhabditophanes sp. KR3021</name>
    <dbReference type="NCBI Taxonomy" id="114890"/>
    <lineage>
        <taxon>Eukaryota</taxon>
        <taxon>Metazoa</taxon>
        <taxon>Ecdysozoa</taxon>
        <taxon>Nematoda</taxon>
        <taxon>Chromadorea</taxon>
        <taxon>Rhabditida</taxon>
        <taxon>Tylenchina</taxon>
        <taxon>Panagrolaimomorpha</taxon>
        <taxon>Strongyloidoidea</taxon>
        <taxon>Alloionematidae</taxon>
        <taxon>Rhabditophanes</taxon>
    </lineage>
</organism>
<sequence length="567" mass="66140">MAEKAHINYVPKGNNPVLYKPGVDSVMHLDQSTFVDTVLNQNTRAHLVEFYADWCGHCRAFAPFYKEFAYSVKDWGEVVVVAALNCADPFNVQECRNNNVDFYPMVKYFPRSARTYQDAATINSEHSASKLRDMLSRRIVNEQQQFQYLDWPRFTYIDVTPNTQFGDLWNGLIPSTEHLVIIFEHFDSVSPQLILDFNMYRDKIGVRRALSNSPLVSQLGITSFPYVVAFKRNHQQAVYMDAYSQNTMRDILNLASTKQFNPIKSIMLQTTTQTPRPQGRQCHKNPDLCRPLYYASETDMLKAMRMALLDEVSRTAGYIQGTNLTNLYKFTDLLANHFPVLTFHNKLSPMMRRQKRSVSSILKNSERARLVFKHLNEFLALRMKSGSLSVRDWKNQFESVERLYAYPFPQNTTWQHCAGSDTQYRGYTCGLWTTFHTLTVHTYLDTVKDAAMNPLQPLKSIQGWVNSFFGCQHCKNHFMHMTTTLFPMTERRVRHNHDMMMYLWRAHNIVNNRLHGDMTEDPLFIKYQFPPLFLCPTCHSGGNFSRRQVRNFLLRYYGNIKPHARGF</sequence>
<reference evidence="2" key="1">
    <citation type="submission" date="2016-11" db="UniProtKB">
        <authorList>
            <consortium name="WormBaseParasite"/>
        </authorList>
    </citation>
    <scope>IDENTIFICATION</scope>
    <source>
        <strain evidence="2">KR3021</strain>
    </source>
</reference>